<reference evidence="8" key="2">
    <citation type="submission" date="2022-04" db="EMBL/GenBank/DDBJ databases">
        <title>Complete Genome Sequence of Flavobacterium sediminilitoris YSM-43, Isolated from a Tidal Sediment.</title>
        <authorList>
            <person name="Lee P.A."/>
        </authorList>
    </citation>
    <scope>NUCLEOTIDE SEQUENCE</scope>
    <source>
        <strain evidence="8">YSM-43</strain>
    </source>
</reference>
<sequence length="390" mass="42760">MISVHQARTILNNAIPNSKEVELPLLKALNYCLANDVYSSINMPPFRQSAMDGYALNLHDSLSYRLIGEIKAGDAHKMVLKPGEAIKIFTGAAVPDSANAVIQIEKTTCTKETVLLNERVALHTNIRPIGEQIKENEIALTKGTILNAAAIGFLAGLGITTVTVFKKPSIGILVTGNELIKPGNVLEHGKVFESNSIMLQAALLNANFDEINTYEVNDDFSNTKKSIEKTLKENDIVLISGGISVGDYDFVKSALEELKVETLFYKVNQKPGKPLLAGRIENKLIFALPGNPAASLTCYYIYVEPILHSITGKTNPKNNLVQKELTHNLAVNNTRSQFLKAIFSDNDVSVLSHQQSSMLNTFALSNCLIHLPEGNYELEKGSKVDIYHIL</sequence>
<dbReference type="SMART" id="SM00852">
    <property type="entry name" value="MoCF_biosynth"/>
    <property type="match status" value="1"/>
</dbReference>
<reference evidence="8" key="1">
    <citation type="submission" date="2021-12" db="EMBL/GenBank/DDBJ databases">
        <authorList>
            <person name="Cha I.-T."/>
            <person name="Lee K.-E."/>
            <person name="Park S.-J."/>
        </authorList>
    </citation>
    <scope>NUCLEOTIDE SEQUENCE</scope>
    <source>
        <strain evidence="8">YSM-43</strain>
    </source>
</reference>
<keyword evidence="6" id="KW-0479">Metal-binding</keyword>
<dbReference type="EC" id="2.10.1.1" evidence="6"/>
<dbReference type="SUPFAM" id="SSF63867">
    <property type="entry name" value="MoeA C-terminal domain-like"/>
    <property type="match status" value="1"/>
</dbReference>
<comment type="cofactor">
    <cofactor evidence="6">
        <name>Mg(2+)</name>
        <dbReference type="ChEBI" id="CHEBI:18420"/>
    </cofactor>
</comment>
<dbReference type="SUPFAM" id="SSF63882">
    <property type="entry name" value="MoeA N-terminal region -like"/>
    <property type="match status" value="1"/>
</dbReference>
<dbReference type="Proteomes" id="UP000830454">
    <property type="component" value="Chromosome"/>
</dbReference>
<dbReference type="InterPro" id="IPR038987">
    <property type="entry name" value="MoeA-like"/>
</dbReference>
<keyword evidence="9" id="KW-1185">Reference proteome</keyword>
<keyword evidence="6" id="KW-0808">Transferase</keyword>
<organism evidence="8 9">
    <name type="scientific">Flavobacterium sediminilitoris</name>
    <dbReference type="NCBI Taxonomy" id="2024526"/>
    <lineage>
        <taxon>Bacteria</taxon>
        <taxon>Pseudomonadati</taxon>
        <taxon>Bacteroidota</taxon>
        <taxon>Flavobacteriia</taxon>
        <taxon>Flavobacteriales</taxon>
        <taxon>Flavobacteriaceae</taxon>
        <taxon>Flavobacterium</taxon>
    </lineage>
</organism>
<keyword evidence="6" id="KW-0500">Molybdenum</keyword>
<dbReference type="RefSeq" id="WP_246916100.1">
    <property type="nucleotide sequence ID" value="NZ_CP090145.1"/>
</dbReference>
<dbReference type="InterPro" id="IPR036135">
    <property type="entry name" value="MoeA_linker/N_sf"/>
</dbReference>
<dbReference type="PANTHER" id="PTHR10192">
    <property type="entry name" value="MOLYBDOPTERIN BIOSYNTHESIS PROTEIN"/>
    <property type="match status" value="1"/>
</dbReference>
<accession>A0ABY4HLR4</accession>
<protein>
    <recommendedName>
        <fullName evidence="6">Molybdopterin molybdenumtransferase</fullName>
        <ecNumber evidence="6">2.10.1.1</ecNumber>
    </recommendedName>
</protein>
<comment type="function">
    <text evidence="1 6">Catalyzes the insertion of molybdate into adenylated molybdopterin with the concomitant release of AMP.</text>
</comment>
<feature type="domain" description="MoaB/Mog" evidence="7">
    <location>
        <begin position="171"/>
        <end position="309"/>
    </location>
</feature>
<gene>
    <name evidence="8" type="ORF">LXD69_15890</name>
</gene>
<comment type="catalytic activity">
    <reaction evidence="5">
        <text>adenylyl-molybdopterin + molybdate = Mo-molybdopterin + AMP + H(+)</text>
        <dbReference type="Rhea" id="RHEA:35047"/>
        <dbReference type="ChEBI" id="CHEBI:15378"/>
        <dbReference type="ChEBI" id="CHEBI:36264"/>
        <dbReference type="ChEBI" id="CHEBI:62727"/>
        <dbReference type="ChEBI" id="CHEBI:71302"/>
        <dbReference type="ChEBI" id="CHEBI:456215"/>
        <dbReference type="EC" id="2.10.1.1"/>
    </reaction>
</comment>
<evidence type="ECO:0000259" key="7">
    <source>
        <dbReference type="SMART" id="SM00852"/>
    </source>
</evidence>
<dbReference type="SUPFAM" id="SSF53218">
    <property type="entry name" value="Molybdenum cofactor biosynthesis proteins"/>
    <property type="match status" value="1"/>
</dbReference>
<evidence type="ECO:0000313" key="8">
    <source>
        <dbReference type="EMBL" id="UOX33500.1"/>
    </source>
</evidence>
<evidence type="ECO:0000256" key="4">
    <source>
        <dbReference type="ARBA" id="ARBA00023150"/>
    </source>
</evidence>
<comment type="similarity">
    <text evidence="3 6">Belongs to the MoeA family.</text>
</comment>
<dbReference type="Gene3D" id="3.40.980.10">
    <property type="entry name" value="MoaB/Mog-like domain"/>
    <property type="match status" value="1"/>
</dbReference>
<dbReference type="Gene3D" id="2.170.190.11">
    <property type="entry name" value="Molybdopterin biosynthesis moea protein, domain 3"/>
    <property type="match status" value="1"/>
</dbReference>
<evidence type="ECO:0000256" key="2">
    <source>
        <dbReference type="ARBA" id="ARBA00005046"/>
    </source>
</evidence>
<dbReference type="NCBIfam" id="NF045515">
    <property type="entry name" value="Glp_gephyrin"/>
    <property type="match status" value="1"/>
</dbReference>
<dbReference type="Pfam" id="PF03453">
    <property type="entry name" value="MoeA_N"/>
    <property type="match status" value="1"/>
</dbReference>
<dbReference type="Pfam" id="PF00994">
    <property type="entry name" value="MoCF_biosynth"/>
    <property type="match status" value="1"/>
</dbReference>
<dbReference type="Pfam" id="PF03454">
    <property type="entry name" value="MoeA_C"/>
    <property type="match status" value="1"/>
</dbReference>
<dbReference type="InterPro" id="IPR036688">
    <property type="entry name" value="MoeA_C_domain_IV_sf"/>
</dbReference>
<dbReference type="InterPro" id="IPR005110">
    <property type="entry name" value="MoeA_linker/N"/>
</dbReference>
<evidence type="ECO:0000256" key="1">
    <source>
        <dbReference type="ARBA" id="ARBA00002901"/>
    </source>
</evidence>
<dbReference type="EMBL" id="CP090145">
    <property type="protein sequence ID" value="UOX33500.1"/>
    <property type="molecule type" value="Genomic_DNA"/>
</dbReference>
<dbReference type="InterPro" id="IPR001453">
    <property type="entry name" value="MoaB/Mog_dom"/>
</dbReference>
<evidence type="ECO:0000256" key="5">
    <source>
        <dbReference type="ARBA" id="ARBA00047317"/>
    </source>
</evidence>
<proteinExistence type="inferred from homology"/>
<comment type="pathway">
    <text evidence="2 6">Cofactor biosynthesis; molybdopterin biosynthesis.</text>
</comment>
<name>A0ABY4HLR4_9FLAO</name>
<keyword evidence="4 6" id="KW-0501">Molybdenum cofactor biosynthesis</keyword>
<dbReference type="Gene3D" id="3.90.105.10">
    <property type="entry name" value="Molybdopterin biosynthesis moea protein, domain 2"/>
    <property type="match status" value="1"/>
</dbReference>
<evidence type="ECO:0000313" key="9">
    <source>
        <dbReference type="Proteomes" id="UP000830454"/>
    </source>
</evidence>
<dbReference type="NCBIfam" id="TIGR00177">
    <property type="entry name" value="molyb_syn"/>
    <property type="match status" value="1"/>
</dbReference>
<dbReference type="CDD" id="cd00887">
    <property type="entry name" value="MoeA"/>
    <property type="match status" value="1"/>
</dbReference>
<dbReference type="InterPro" id="IPR005111">
    <property type="entry name" value="MoeA_C_domain_IV"/>
</dbReference>
<evidence type="ECO:0000256" key="3">
    <source>
        <dbReference type="ARBA" id="ARBA00010763"/>
    </source>
</evidence>
<keyword evidence="6" id="KW-0460">Magnesium</keyword>
<dbReference type="Gene3D" id="2.40.340.10">
    <property type="entry name" value="MoeA, C-terminal, domain IV"/>
    <property type="match status" value="1"/>
</dbReference>
<dbReference type="InterPro" id="IPR036425">
    <property type="entry name" value="MoaB/Mog-like_dom_sf"/>
</dbReference>
<dbReference type="PANTHER" id="PTHR10192:SF5">
    <property type="entry name" value="GEPHYRIN"/>
    <property type="match status" value="1"/>
</dbReference>
<evidence type="ECO:0000256" key="6">
    <source>
        <dbReference type="RuleBase" id="RU365090"/>
    </source>
</evidence>